<keyword evidence="2" id="KW-1185">Reference proteome</keyword>
<dbReference type="Proteomes" id="UP000224915">
    <property type="component" value="Unassembled WGS sequence"/>
</dbReference>
<comment type="caution">
    <text evidence="1">The sequence shown here is derived from an EMBL/GenBank/DDBJ whole genome shotgun (WGS) entry which is preliminary data.</text>
</comment>
<protein>
    <submittedName>
        <fullName evidence="1">Uncharacterized protein</fullName>
    </submittedName>
</protein>
<name>A0A2A9CY54_9MICO</name>
<dbReference type="AlphaFoldDB" id="A0A2A9CY54"/>
<sequence>MVVRVAEAGENAGRGERLDVGALVYVVGEALRRTRRRGPLDFHPPREAIGRLATTPYEACRETEAMAQQGARPLVVEVRAVRSGTPDPQEDLVPEITISLPSGRPAMRPVLDALSRELRYFDVRVDPGASGAGEDRSAVEDGEVVQDGEAVDAGVPPAMDCCAGAAGSCTCACGATLADLCIEVRADLYLDRLDGRVHRGAGRVVSALERALSLAVEGSLARCGNAPVAWSQPVWSTRELCEVVEVEPADQALREWVEDLVRIPHGMLAGEDLGDALALEAECDGEARRVELDFPLTVLEYAEAVARHFSGLRVDVGEGDRLSQMD</sequence>
<dbReference type="EMBL" id="PDJD01000001">
    <property type="protein sequence ID" value="PFG18509.1"/>
    <property type="molecule type" value="Genomic_DNA"/>
</dbReference>
<reference evidence="1 2" key="1">
    <citation type="submission" date="2017-10" db="EMBL/GenBank/DDBJ databases">
        <title>Sequencing the genomes of 1000 actinobacteria strains.</title>
        <authorList>
            <person name="Klenk H.-P."/>
        </authorList>
    </citation>
    <scope>NUCLEOTIDE SEQUENCE [LARGE SCALE GENOMIC DNA]</scope>
    <source>
        <strain evidence="1 2">DSM 21801</strain>
    </source>
</reference>
<organism evidence="1 2">
    <name type="scientific">Serinibacter salmoneus</name>
    <dbReference type="NCBI Taxonomy" id="556530"/>
    <lineage>
        <taxon>Bacteria</taxon>
        <taxon>Bacillati</taxon>
        <taxon>Actinomycetota</taxon>
        <taxon>Actinomycetes</taxon>
        <taxon>Micrococcales</taxon>
        <taxon>Beutenbergiaceae</taxon>
        <taxon>Serinibacter</taxon>
    </lineage>
</organism>
<evidence type="ECO:0000313" key="2">
    <source>
        <dbReference type="Proteomes" id="UP000224915"/>
    </source>
</evidence>
<proteinExistence type="predicted"/>
<evidence type="ECO:0000313" key="1">
    <source>
        <dbReference type="EMBL" id="PFG18509.1"/>
    </source>
</evidence>
<gene>
    <name evidence="1" type="ORF">ATL40_0045</name>
</gene>
<accession>A0A2A9CY54</accession>